<reference evidence="1" key="1">
    <citation type="submission" date="2022-07" db="EMBL/GenBank/DDBJ databases">
        <title>Genome Sequence of Physisporinus lineatus.</title>
        <authorList>
            <person name="Buettner E."/>
        </authorList>
    </citation>
    <scope>NUCLEOTIDE SEQUENCE</scope>
    <source>
        <strain evidence="1">VT162</strain>
    </source>
</reference>
<dbReference type="Proteomes" id="UP001212997">
    <property type="component" value="Unassembled WGS sequence"/>
</dbReference>
<dbReference type="EMBL" id="JANAWD010000126">
    <property type="protein sequence ID" value="KAJ3486283.1"/>
    <property type="molecule type" value="Genomic_DNA"/>
</dbReference>
<evidence type="ECO:0008006" key="3">
    <source>
        <dbReference type="Google" id="ProtNLM"/>
    </source>
</evidence>
<protein>
    <recommendedName>
        <fullName evidence="3">F-box domain-containing protein</fullName>
    </recommendedName>
</protein>
<accession>A0AAD5V5D8</accession>
<evidence type="ECO:0000313" key="1">
    <source>
        <dbReference type="EMBL" id="KAJ3486283.1"/>
    </source>
</evidence>
<sequence>MIEITHIAALGKVRTGLFGDSMGYLFHSIVRLFPRDSPIVVDYVRGTKGLFKLPPELIHTILESFESVFDALALVMTNRMLYTLGFSYVHRHFVASAAPCTGRRVICLSNRSRDDDLPDAVTSEDLRKAQIWKEGQPSISDSEPCSYRYYAYNTFRPITSVILRTGVYNLVKRQWPGDNSWRSKPWYDALKKIIVIEESGEEGILCNLTKREYVDGIGAVAIIRAYGILYDMSYLLAAILRCRILWSSDEDVGLFFNPGSIHRGAWAGDRFEITTEDRLDYLIEEAHQEWKDVTEEVMGEVLRAYMAFEWLSESELGIISTPAQ</sequence>
<organism evidence="1 2">
    <name type="scientific">Meripilus lineatus</name>
    <dbReference type="NCBI Taxonomy" id="2056292"/>
    <lineage>
        <taxon>Eukaryota</taxon>
        <taxon>Fungi</taxon>
        <taxon>Dikarya</taxon>
        <taxon>Basidiomycota</taxon>
        <taxon>Agaricomycotina</taxon>
        <taxon>Agaricomycetes</taxon>
        <taxon>Polyporales</taxon>
        <taxon>Meripilaceae</taxon>
        <taxon>Meripilus</taxon>
    </lineage>
</organism>
<keyword evidence="2" id="KW-1185">Reference proteome</keyword>
<proteinExistence type="predicted"/>
<evidence type="ECO:0000313" key="2">
    <source>
        <dbReference type="Proteomes" id="UP001212997"/>
    </source>
</evidence>
<comment type="caution">
    <text evidence="1">The sequence shown here is derived from an EMBL/GenBank/DDBJ whole genome shotgun (WGS) entry which is preliminary data.</text>
</comment>
<gene>
    <name evidence="1" type="ORF">NLI96_g4356</name>
</gene>
<dbReference type="AlphaFoldDB" id="A0AAD5V5D8"/>
<name>A0AAD5V5D8_9APHY</name>